<evidence type="ECO:0000313" key="2">
    <source>
        <dbReference type="Proteomes" id="UP001290861"/>
    </source>
</evidence>
<evidence type="ECO:0000313" key="1">
    <source>
        <dbReference type="EMBL" id="MDZ8117018.1"/>
    </source>
</evidence>
<keyword evidence="2" id="KW-1185">Reference proteome</keyword>
<sequence>MAIFCGQADGQVVDRERPAEWKNLVPGAQFKDHILPMPVRKGLTSNCWGGENVTPRDIDNGIEDPEWTYWGGDAHKDENGLYHLFVTRWPESHRDGHFGYFDSEIVHAVALDPMGPYRYQDTLGEGNNPELLIPPKMKNGKYVVYSVYGRYFISDSLNGPWKRRAYDFHKRERYVFNGYLNFSFAPRDDGSYLAVSRRGHIWASPDGVENWYNTSAESVYHKLEGIFEDPVLWKDDIQYHIIVNDWKGRIAYYLRSKDGFHWKPEAGEAYVPGISTYEDGTKSEWYKYERIRFLFDEQQRPSIVFFAVADCIKHDDLDNDNHSGKLIALPMRKARLLEMLNTSPVTATTQEIRVKVKAEEGFNPHTDLDLASLRYGSSDEVNFGRGSQLVRSEKSGEDLILVFNGKDCGFTAENFAGKLLGKDAAGELIFGWSSLPGPKEQVQYLSTLSPKFEFTNDGLVAYIEVQNFGELVSKPSSVRLLQGDEEIGLGSVRPLKPFETSIVQVKVKKRLKPGSQSKFTVTVESEGYPSESFTKAVRLPL</sequence>
<gene>
    <name evidence="1" type="ORF">P9H32_00135</name>
</gene>
<organism evidence="1 2">
    <name type="scientific">Pontiella agarivorans</name>
    <dbReference type="NCBI Taxonomy" id="3038953"/>
    <lineage>
        <taxon>Bacteria</taxon>
        <taxon>Pseudomonadati</taxon>
        <taxon>Kiritimatiellota</taxon>
        <taxon>Kiritimatiellia</taxon>
        <taxon>Kiritimatiellales</taxon>
        <taxon>Pontiellaceae</taxon>
        <taxon>Pontiella</taxon>
    </lineage>
</organism>
<comment type="caution">
    <text evidence="1">The sequence shown here is derived from an EMBL/GenBank/DDBJ whole genome shotgun (WGS) entry which is preliminary data.</text>
</comment>
<reference evidence="1 2" key="1">
    <citation type="journal article" date="2024" name="Appl. Environ. Microbiol.">
        <title>Pontiella agarivorans sp. nov., a novel marine anaerobic bacterium capable of degrading macroalgal polysaccharides and fixing nitrogen.</title>
        <authorList>
            <person name="Liu N."/>
            <person name="Kivenson V."/>
            <person name="Peng X."/>
            <person name="Cui Z."/>
            <person name="Lankiewicz T.S."/>
            <person name="Gosselin K.M."/>
            <person name="English C.J."/>
            <person name="Blair E.M."/>
            <person name="O'Malley M.A."/>
            <person name="Valentine D.L."/>
        </authorList>
    </citation>
    <scope>NUCLEOTIDE SEQUENCE [LARGE SCALE GENOMIC DNA]</scope>
    <source>
        <strain evidence="1 2">NLcol2</strain>
    </source>
</reference>
<dbReference type="Proteomes" id="UP001290861">
    <property type="component" value="Unassembled WGS sequence"/>
</dbReference>
<protein>
    <submittedName>
        <fullName evidence="1">Glycoside hydrolase family protein</fullName>
    </submittedName>
</protein>
<dbReference type="InterPro" id="IPR023296">
    <property type="entry name" value="Glyco_hydro_beta-prop_sf"/>
</dbReference>
<dbReference type="CDD" id="cd08994">
    <property type="entry name" value="GH43_62_32_68_117_130-like"/>
    <property type="match status" value="1"/>
</dbReference>
<proteinExistence type="predicted"/>
<dbReference type="EMBL" id="JARVCO010000002">
    <property type="protein sequence ID" value="MDZ8117018.1"/>
    <property type="molecule type" value="Genomic_DNA"/>
</dbReference>
<dbReference type="Gene3D" id="2.115.10.20">
    <property type="entry name" value="Glycosyl hydrolase domain, family 43"/>
    <property type="match status" value="1"/>
</dbReference>
<accession>A0ABU5MSB0</accession>
<dbReference type="SUPFAM" id="SSF75005">
    <property type="entry name" value="Arabinanase/levansucrase/invertase"/>
    <property type="match status" value="1"/>
</dbReference>
<dbReference type="GO" id="GO:0016787">
    <property type="term" value="F:hydrolase activity"/>
    <property type="evidence" value="ECO:0007669"/>
    <property type="project" value="UniProtKB-KW"/>
</dbReference>
<keyword evidence="1" id="KW-0378">Hydrolase</keyword>
<name>A0ABU5MSB0_9BACT</name>
<dbReference type="RefSeq" id="WP_322606824.1">
    <property type="nucleotide sequence ID" value="NZ_JARVCO010000002.1"/>
</dbReference>